<dbReference type="InterPro" id="IPR023296">
    <property type="entry name" value="Glyco_hydro_beta-prop_sf"/>
</dbReference>
<dbReference type="SUPFAM" id="SSF49899">
    <property type="entry name" value="Concanavalin A-like lectins/glucanases"/>
    <property type="match status" value="1"/>
</dbReference>
<accession>A0A6A0B9E2</accession>
<comment type="caution">
    <text evidence="8">The sequence shown here is derived from an EMBL/GenBank/DDBJ whole genome shotgun (WGS) entry which is preliminary data.</text>
</comment>
<evidence type="ECO:0000313" key="8">
    <source>
        <dbReference type="EMBL" id="GFH42059.1"/>
    </source>
</evidence>
<dbReference type="SUPFAM" id="SSF75005">
    <property type="entry name" value="Arabinanase/levansucrase/invertase"/>
    <property type="match status" value="1"/>
</dbReference>
<dbReference type="PANTHER" id="PTHR42812:SF12">
    <property type="entry name" value="BETA-XYLOSIDASE-RELATED"/>
    <property type="match status" value="1"/>
</dbReference>
<dbReference type="InterPro" id="IPR051795">
    <property type="entry name" value="Glycosyl_Hydrlase_43"/>
</dbReference>
<evidence type="ECO:0000259" key="7">
    <source>
        <dbReference type="Pfam" id="PF17851"/>
    </source>
</evidence>
<evidence type="ECO:0000256" key="1">
    <source>
        <dbReference type="ARBA" id="ARBA00009865"/>
    </source>
</evidence>
<feature type="active site" description="Proton donor" evidence="4">
    <location>
        <position position="180"/>
    </location>
</feature>
<dbReference type="PANTHER" id="PTHR42812">
    <property type="entry name" value="BETA-XYLOSIDASE"/>
    <property type="match status" value="1"/>
</dbReference>
<dbReference type="EMBL" id="BLLI01000011">
    <property type="protein sequence ID" value="GFH42059.1"/>
    <property type="molecule type" value="Genomic_DNA"/>
</dbReference>
<dbReference type="Pfam" id="PF17851">
    <property type="entry name" value="GH43_C2"/>
    <property type="match status" value="1"/>
</dbReference>
<dbReference type="InterPro" id="IPR013320">
    <property type="entry name" value="ConA-like_dom_sf"/>
</dbReference>
<gene>
    <name evidence="8" type="ORF">Hs30E_06100</name>
</gene>
<dbReference type="GO" id="GO:0004553">
    <property type="term" value="F:hydrolase activity, hydrolyzing O-glycosyl compounds"/>
    <property type="evidence" value="ECO:0007669"/>
    <property type="project" value="InterPro"/>
</dbReference>
<proteinExistence type="inferred from homology"/>
<dbReference type="RefSeq" id="WP_172207861.1">
    <property type="nucleotide sequence ID" value="NZ_BLLI01000011.1"/>
</dbReference>
<feature type="domain" description="Beta-xylosidase C-terminal Concanavalin A-like" evidence="7">
    <location>
        <begin position="318"/>
        <end position="476"/>
    </location>
</feature>
<protein>
    <submittedName>
        <fullName evidence="8">Glycoside hydrolase 43 family protein</fullName>
    </submittedName>
</protein>
<dbReference type="InterPro" id="IPR006710">
    <property type="entry name" value="Glyco_hydro_43"/>
</dbReference>
<dbReference type="CDD" id="cd18617">
    <property type="entry name" value="GH43_XynB-like"/>
    <property type="match status" value="1"/>
</dbReference>
<evidence type="ECO:0000256" key="2">
    <source>
        <dbReference type="ARBA" id="ARBA00022801"/>
    </source>
</evidence>
<dbReference type="Gene3D" id="2.115.10.20">
    <property type="entry name" value="Glycosyl hydrolase domain, family 43"/>
    <property type="match status" value="1"/>
</dbReference>
<feature type="site" description="Important for catalytic activity, responsible for pKa modulation of the active site Glu and correct orientation of both the proton donor and substrate" evidence="5">
    <location>
        <position position="121"/>
    </location>
</feature>
<evidence type="ECO:0000256" key="5">
    <source>
        <dbReference type="PIRSR" id="PIRSR606710-2"/>
    </source>
</evidence>
<dbReference type="GO" id="GO:0005975">
    <property type="term" value="P:carbohydrate metabolic process"/>
    <property type="evidence" value="ECO:0007669"/>
    <property type="project" value="InterPro"/>
</dbReference>
<name>A0A6A0B9E2_9LACT</name>
<evidence type="ECO:0000256" key="3">
    <source>
        <dbReference type="ARBA" id="ARBA00023295"/>
    </source>
</evidence>
<dbReference type="AlphaFoldDB" id="A0A6A0B9E2"/>
<dbReference type="Proteomes" id="UP000480303">
    <property type="component" value="Unassembled WGS sequence"/>
</dbReference>
<keyword evidence="2 6" id="KW-0378">Hydrolase</keyword>
<keyword evidence="9" id="KW-1185">Reference proteome</keyword>
<organism evidence="8 9">
    <name type="scientific">Pseudolactococcus hodotermopsidis</name>
    <dbReference type="NCBI Taxonomy" id="2709157"/>
    <lineage>
        <taxon>Bacteria</taxon>
        <taxon>Bacillati</taxon>
        <taxon>Bacillota</taxon>
        <taxon>Bacilli</taxon>
        <taxon>Lactobacillales</taxon>
        <taxon>Streptococcaceae</taxon>
        <taxon>Pseudolactococcus</taxon>
    </lineage>
</organism>
<evidence type="ECO:0000256" key="6">
    <source>
        <dbReference type="RuleBase" id="RU361187"/>
    </source>
</evidence>
<feature type="active site" description="Proton acceptor" evidence="4">
    <location>
        <position position="14"/>
    </location>
</feature>
<reference evidence="8 9" key="1">
    <citation type="submission" date="2020-02" db="EMBL/GenBank/DDBJ databases">
        <title>Draft genome sequence of Lactococcus sp. Hs30E4-3.</title>
        <authorList>
            <person name="Noda S."/>
            <person name="Yuki M."/>
            <person name="Ohkuma M."/>
        </authorList>
    </citation>
    <scope>NUCLEOTIDE SEQUENCE [LARGE SCALE GENOMIC DNA]</scope>
    <source>
        <strain evidence="8 9">Hs30E4-3</strain>
    </source>
</reference>
<dbReference type="InterPro" id="IPR041542">
    <property type="entry name" value="GH43_C2"/>
</dbReference>
<sequence>MGVQNPIISGFAPDPSIVRVGEDYYLVNSSFSYFPSLPIYHSRDLKSWALIANAITRPSQANYAGGHTSRGQFAPTIRHDGGKFYIICTNVSHGGNFIISADDPTAEWSEPLYLPDADGIDPSLYFENGRAYYCGTHGRDGGELNGDNAIYVAEIDLKTGQLGKKKDIWWAAMRDAVWPEGPHINKVGDYYYIFYAEGGTGLNHAIMTARSRSIFGPYENCLHNPILTHRHLGPNFPVVNVGHGDLFEDGQGNWYLICLASRLFDGADNLGRETFIAKVTWHDGWPFVNEGLGQLDFANVPQVNTLMTDFSLANLEVLRLRNPIDADYAFENGVVRLRGGADFADLTTSPTFLAVRQRTIDYDLSVRVQSQSEAGLVVFQNDNFLIRLAIIGKKIKVVQRENGVDTVLVQVAKSADLLKLVCRGQKLAFYVADELILSDVSATFLSTRQAGGFVGTTLGIYALGHGKVATFSELRFEMN</sequence>
<comment type="similarity">
    <text evidence="1 6">Belongs to the glycosyl hydrolase 43 family.</text>
</comment>
<keyword evidence="3 6" id="KW-0326">Glycosidase</keyword>
<dbReference type="Pfam" id="PF04616">
    <property type="entry name" value="Glyco_hydro_43"/>
    <property type="match status" value="1"/>
</dbReference>
<dbReference type="Gene3D" id="2.60.120.200">
    <property type="match status" value="1"/>
</dbReference>
<evidence type="ECO:0000256" key="4">
    <source>
        <dbReference type="PIRSR" id="PIRSR606710-1"/>
    </source>
</evidence>
<evidence type="ECO:0000313" key="9">
    <source>
        <dbReference type="Proteomes" id="UP000480303"/>
    </source>
</evidence>